<protein>
    <recommendedName>
        <fullName evidence="1">F-box domain-containing protein</fullName>
    </recommendedName>
</protein>
<dbReference type="Gene3D" id="1.20.1280.50">
    <property type="match status" value="1"/>
</dbReference>
<feature type="domain" description="F-box" evidence="1">
    <location>
        <begin position="26"/>
        <end position="104"/>
    </location>
</feature>
<sequence>MSDRKVEAAKSSTINSIRDARSSALERLPTEMLCEIFRATLPWSRRLPPQENEDIDEIDDDEDIDAASLIGSEVGTPPWRLGLVCKRWRECAVGDPTLWVTVDIQCDDITADQITEFYPLAALEAQILRSRDAPLNVAFLACAFTDLPPLAVGLLQALVQESHRWERAVLGLGPKMLTELAPIRGRLQLLESLELLSPAIPPALNDIFGAAPQLRKVYLTDHDDENSLTRLSVPWGQITHLRAQFSAVCVDVLCRTHLLVECNLWLHSNVSPFVTAVAVLPRLRRLSVNNTVLLQALKTPNLEYLFLVFYDRNVTINSAAFVVAFLQRSQCQLKGLSGSNCSAGDLTPVLANTPTLLHLHVHFQFAGVIHETARLQELPNIGICPQLISITLHLGWERCDYAALYDSIMARIATLKFVSFCGGTSSAASVEQRLLALRSEALDVFINDFDARATKDMVNDICITTV</sequence>
<dbReference type="Proteomes" id="UP001215598">
    <property type="component" value="Unassembled WGS sequence"/>
</dbReference>
<dbReference type="InterPro" id="IPR036047">
    <property type="entry name" value="F-box-like_dom_sf"/>
</dbReference>
<comment type="caution">
    <text evidence="2">The sequence shown here is derived from an EMBL/GenBank/DDBJ whole genome shotgun (WGS) entry which is preliminary data.</text>
</comment>
<dbReference type="EMBL" id="JARKIB010000012">
    <property type="protein sequence ID" value="KAJ7773901.1"/>
    <property type="molecule type" value="Genomic_DNA"/>
</dbReference>
<dbReference type="Pfam" id="PF12937">
    <property type="entry name" value="F-box-like"/>
    <property type="match status" value="1"/>
</dbReference>
<dbReference type="InterPro" id="IPR032675">
    <property type="entry name" value="LRR_dom_sf"/>
</dbReference>
<gene>
    <name evidence="2" type="ORF">B0H16DRAFT_1880417</name>
</gene>
<keyword evidence="3" id="KW-1185">Reference proteome</keyword>
<name>A0AAD7JZM3_9AGAR</name>
<dbReference type="SUPFAM" id="SSF52047">
    <property type="entry name" value="RNI-like"/>
    <property type="match status" value="1"/>
</dbReference>
<dbReference type="AlphaFoldDB" id="A0AAD7JZM3"/>
<accession>A0AAD7JZM3</accession>
<evidence type="ECO:0000313" key="2">
    <source>
        <dbReference type="EMBL" id="KAJ7773901.1"/>
    </source>
</evidence>
<organism evidence="2 3">
    <name type="scientific">Mycena metata</name>
    <dbReference type="NCBI Taxonomy" id="1033252"/>
    <lineage>
        <taxon>Eukaryota</taxon>
        <taxon>Fungi</taxon>
        <taxon>Dikarya</taxon>
        <taxon>Basidiomycota</taxon>
        <taxon>Agaricomycotina</taxon>
        <taxon>Agaricomycetes</taxon>
        <taxon>Agaricomycetidae</taxon>
        <taxon>Agaricales</taxon>
        <taxon>Marasmiineae</taxon>
        <taxon>Mycenaceae</taxon>
        <taxon>Mycena</taxon>
    </lineage>
</organism>
<evidence type="ECO:0000313" key="3">
    <source>
        <dbReference type="Proteomes" id="UP001215598"/>
    </source>
</evidence>
<reference evidence="2" key="1">
    <citation type="submission" date="2023-03" db="EMBL/GenBank/DDBJ databases">
        <title>Massive genome expansion in bonnet fungi (Mycena s.s.) driven by repeated elements and novel gene families across ecological guilds.</title>
        <authorList>
            <consortium name="Lawrence Berkeley National Laboratory"/>
            <person name="Harder C.B."/>
            <person name="Miyauchi S."/>
            <person name="Viragh M."/>
            <person name="Kuo A."/>
            <person name="Thoen E."/>
            <person name="Andreopoulos B."/>
            <person name="Lu D."/>
            <person name="Skrede I."/>
            <person name="Drula E."/>
            <person name="Henrissat B."/>
            <person name="Morin E."/>
            <person name="Kohler A."/>
            <person name="Barry K."/>
            <person name="LaButti K."/>
            <person name="Morin E."/>
            <person name="Salamov A."/>
            <person name="Lipzen A."/>
            <person name="Mereny Z."/>
            <person name="Hegedus B."/>
            <person name="Baldrian P."/>
            <person name="Stursova M."/>
            <person name="Weitz H."/>
            <person name="Taylor A."/>
            <person name="Grigoriev I.V."/>
            <person name="Nagy L.G."/>
            <person name="Martin F."/>
            <person name="Kauserud H."/>
        </authorList>
    </citation>
    <scope>NUCLEOTIDE SEQUENCE</scope>
    <source>
        <strain evidence="2">CBHHK182m</strain>
    </source>
</reference>
<dbReference type="Gene3D" id="3.80.10.10">
    <property type="entry name" value="Ribonuclease Inhibitor"/>
    <property type="match status" value="1"/>
</dbReference>
<dbReference type="SUPFAM" id="SSF81383">
    <property type="entry name" value="F-box domain"/>
    <property type="match status" value="1"/>
</dbReference>
<evidence type="ECO:0000259" key="1">
    <source>
        <dbReference type="Pfam" id="PF12937"/>
    </source>
</evidence>
<proteinExistence type="predicted"/>
<dbReference type="InterPro" id="IPR001810">
    <property type="entry name" value="F-box_dom"/>
</dbReference>